<comment type="caution">
    <text evidence="1">The sequence shown here is derived from an EMBL/GenBank/DDBJ whole genome shotgun (WGS) entry which is preliminary data.</text>
</comment>
<evidence type="ECO:0000313" key="2">
    <source>
        <dbReference type="Proteomes" id="UP000197334"/>
    </source>
</evidence>
<reference evidence="1 2" key="1">
    <citation type="submission" date="2014-08" db="EMBL/GenBank/DDBJ databases">
        <title>Draft genome sequence of a novel L-asparaginase producing marine bacterium, Halomonas campaniensis.</title>
        <authorList>
            <person name="Sundarakrishnan B."/>
            <person name="Moushumi Priya A."/>
            <person name="Raman G."/>
            <person name="Sakthivel N."/>
            <person name="Park S."/>
            <person name="Jayachandran S."/>
        </authorList>
    </citation>
    <scope>NUCLEOTIDE SEQUENCE [LARGE SCALE GENOMIC DNA]</scope>
    <source>
        <strain evidence="1 2">SK03</strain>
    </source>
</reference>
<gene>
    <name evidence="1" type="ORF">JI62_02520</name>
</gene>
<dbReference type="RefSeq" id="WP_088698668.1">
    <property type="nucleotide sequence ID" value="NZ_JPUA01000004.1"/>
</dbReference>
<keyword evidence="2" id="KW-1185">Reference proteome</keyword>
<sequence>MENLHFGIDKNSELQKSIDANTQCTHCRSPAKFSVAPDNLETGVSINVCAVCVHYYRLNELGEDDKVIFTAELQAKWISHLQKAIQFAKQSGSKEKVEEAEQLEKWLFAHAEFVAASQWATDNPVAIDAAVERSLPNTRKLVFSELALALSQEKLTSSGGSSNPSMPPINSWKDHLEQFNNLSLTAQAKGQGSGNA</sequence>
<evidence type="ECO:0000313" key="1">
    <source>
        <dbReference type="EMBL" id="OWV31243.1"/>
    </source>
</evidence>
<proteinExistence type="predicted"/>
<dbReference type="Proteomes" id="UP000197334">
    <property type="component" value="Unassembled WGS sequence"/>
</dbReference>
<protein>
    <submittedName>
        <fullName evidence="1">Uncharacterized protein</fullName>
    </submittedName>
</protein>
<dbReference type="EMBL" id="JPUA01000004">
    <property type="protein sequence ID" value="OWV31243.1"/>
    <property type="molecule type" value="Genomic_DNA"/>
</dbReference>
<accession>A0A246S5S8</accession>
<organism evidence="1 2">
    <name type="scientific">Halomonas campaniensis</name>
    <dbReference type="NCBI Taxonomy" id="213554"/>
    <lineage>
        <taxon>Bacteria</taxon>
        <taxon>Pseudomonadati</taxon>
        <taxon>Pseudomonadota</taxon>
        <taxon>Gammaproteobacteria</taxon>
        <taxon>Oceanospirillales</taxon>
        <taxon>Halomonadaceae</taxon>
        <taxon>Halomonas</taxon>
    </lineage>
</organism>
<name>A0A246S5S8_9GAMM</name>
<dbReference type="AlphaFoldDB" id="A0A246S5S8"/>